<keyword evidence="3" id="KW-1185">Reference proteome</keyword>
<sequence length="87" mass="9732">MTTQPMVELDKEELRTTLADVIDVAPAEIGDSTDFLDDLGVDSLLLLELVVVLEKRYRVKFTEQEMRTARTFRDAYALLGGKLVVSG</sequence>
<name>A0ABZ1ZL23_STRAQ</name>
<evidence type="ECO:0000313" key="3">
    <source>
        <dbReference type="Proteomes" id="UP001431926"/>
    </source>
</evidence>
<dbReference type="Gene3D" id="1.10.1200.10">
    <property type="entry name" value="ACP-like"/>
    <property type="match status" value="1"/>
</dbReference>
<dbReference type="InterPro" id="IPR036736">
    <property type="entry name" value="ACP-like_sf"/>
</dbReference>
<accession>A0ABZ1ZL23</accession>
<evidence type="ECO:0000259" key="1">
    <source>
        <dbReference type="PROSITE" id="PS50075"/>
    </source>
</evidence>
<gene>
    <name evidence="2" type="ORF">OG367_18525</name>
</gene>
<dbReference type="PROSITE" id="PS50075">
    <property type="entry name" value="CARRIER"/>
    <property type="match status" value="1"/>
</dbReference>
<proteinExistence type="predicted"/>
<dbReference type="SUPFAM" id="SSF47336">
    <property type="entry name" value="ACP-like"/>
    <property type="match status" value="1"/>
</dbReference>
<dbReference type="Proteomes" id="UP001431926">
    <property type="component" value="Chromosome"/>
</dbReference>
<dbReference type="RefSeq" id="WP_329356637.1">
    <property type="nucleotide sequence ID" value="NZ_CP108651.1"/>
</dbReference>
<protein>
    <submittedName>
        <fullName evidence="2">Acyl carrier protein</fullName>
    </submittedName>
</protein>
<dbReference type="Pfam" id="PF00550">
    <property type="entry name" value="PP-binding"/>
    <property type="match status" value="1"/>
</dbReference>
<dbReference type="InterPro" id="IPR009081">
    <property type="entry name" value="PP-bd_ACP"/>
</dbReference>
<feature type="domain" description="Carrier" evidence="1">
    <location>
        <begin position="5"/>
        <end position="83"/>
    </location>
</feature>
<evidence type="ECO:0000313" key="2">
    <source>
        <dbReference type="EMBL" id="WUX38103.1"/>
    </source>
</evidence>
<dbReference type="EMBL" id="CP109491">
    <property type="protein sequence ID" value="WUX38103.1"/>
    <property type="molecule type" value="Genomic_DNA"/>
</dbReference>
<reference evidence="2" key="1">
    <citation type="submission" date="2022-10" db="EMBL/GenBank/DDBJ databases">
        <title>The complete genomes of actinobacterial strains from the NBC collection.</title>
        <authorList>
            <person name="Joergensen T.S."/>
            <person name="Alvarez Arevalo M."/>
            <person name="Sterndorff E.B."/>
            <person name="Faurdal D."/>
            <person name="Vuksanovic O."/>
            <person name="Mourched A.-S."/>
            <person name="Charusanti P."/>
            <person name="Shaw S."/>
            <person name="Blin K."/>
            <person name="Weber T."/>
        </authorList>
    </citation>
    <scope>NUCLEOTIDE SEQUENCE</scope>
    <source>
        <strain evidence="2">NBC_01436</strain>
    </source>
</reference>
<organism evidence="2 3">
    <name type="scientific">Streptomyces anulatus</name>
    <name type="common">Streptomyces chrysomallus</name>
    <dbReference type="NCBI Taxonomy" id="1892"/>
    <lineage>
        <taxon>Bacteria</taxon>
        <taxon>Bacillati</taxon>
        <taxon>Actinomycetota</taxon>
        <taxon>Actinomycetes</taxon>
        <taxon>Kitasatosporales</taxon>
        <taxon>Streptomycetaceae</taxon>
        <taxon>Streptomyces</taxon>
    </lineage>
</organism>